<evidence type="ECO:0000313" key="4">
    <source>
        <dbReference type="Proteomes" id="UP001597391"/>
    </source>
</evidence>
<dbReference type="EMBL" id="JBHUOP010000001">
    <property type="protein sequence ID" value="MFD2839236.1"/>
    <property type="molecule type" value="Genomic_DNA"/>
</dbReference>
<keyword evidence="3" id="KW-0067">ATP-binding</keyword>
<dbReference type="PANTHER" id="PTHR47396:SF1">
    <property type="entry name" value="ATP-DEPENDENT HELICASE IRC3-RELATED"/>
    <property type="match status" value="1"/>
</dbReference>
<dbReference type="Pfam" id="PF04851">
    <property type="entry name" value="ResIII"/>
    <property type="match status" value="1"/>
</dbReference>
<dbReference type="PROSITE" id="PS51192">
    <property type="entry name" value="HELICASE_ATP_BIND_1"/>
    <property type="match status" value="1"/>
</dbReference>
<keyword evidence="1" id="KW-0175">Coiled coil</keyword>
<gene>
    <name evidence="3" type="ORF">ACFSYH_01460</name>
</gene>
<dbReference type="Proteomes" id="UP001597391">
    <property type="component" value="Unassembled WGS sequence"/>
</dbReference>
<dbReference type="CDD" id="cd18799">
    <property type="entry name" value="SF2_C_EcoAI-like"/>
    <property type="match status" value="1"/>
</dbReference>
<dbReference type="RefSeq" id="WP_377464677.1">
    <property type="nucleotide sequence ID" value="NZ_JBHUOP010000001.1"/>
</dbReference>
<reference evidence="4" key="1">
    <citation type="journal article" date="2019" name="Int. J. Syst. Evol. Microbiol.">
        <title>The Global Catalogue of Microorganisms (GCM) 10K type strain sequencing project: providing services to taxonomists for standard genome sequencing and annotation.</title>
        <authorList>
            <consortium name="The Broad Institute Genomics Platform"/>
            <consortium name="The Broad Institute Genome Sequencing Center for Infectious Disease"/>
            <person name="Wu L."/>
            <person name="Ma J."/>
        </authorList>
    </citation>
    <scope>NUCLEOTIDE SEQUENCE [LARGE SCALE GENOMIC DNA]</scope>
    <source>
        <strain evidence="4">KCTC 33576</strain>
    </source>
</reference>
<dbReference type="InterPro" id="IPR001650">
    <property type="entry name" value="Helicase_C-like"/>
</dbReference>
<proteinExistence type="predicted"/>
<dbReference type="PANTHER" id="PTHR47396">
    <property type="entry name" value="TYPE I RESTRICTION ENZYME ECOKI R PROTEIN"/>
    <property type="match status" value="1"/>
</dbReference>
<name>A0ABW5XA93_9MICO</name>
<dbReference type="InterPro" id="IPR027417">
    <property type="entry name" value="P-loop_NTPase"/>
</dbReference>
<dbReference type="CDD" id="cd18032">
    <property type="entry name" value="DEXHc_RE_I_III_res"/>
    <property type="match status" value="1"/>
</dbReference>
<dbReference type="InterPro" id="IPR050742">
    <property type="entry name" value="Helicase_Restrict-Modif_Enz"/>
</dbReference>
<keyword evidence="3" id="KW-0547">Nucleotide-binding</keyword>
<protein>
    <submittedName>
        <fullName evidence="3">DEAD/DEAH box helicase family protein</fullName>
    </submittedName>
</protein>
<organism evidence="3 4">
    <name type="scientific">Populibacterium corticicola</name>
    <dbReference type="NCBI Taxonomy" id="1812826"/>
    <lineage>
        <taxon>Bacteria</taxon>
        <taxon>Bacillati</taxon>
        <taxon>Actinomycetota</taxon>
        <taxon>Actinomycetes</taxon>
        <taxon>Micrococcales</taxon>
        <taxon>Jonesiaceae</taxon>
        <taxon>Populibacterium</taxon>
    </lineage>
</organism>
<keyword evidence="3" id="KW-0347">Helicase</keyword>
<evidence type="ECO:0000256" key="1">
    <source>
        <dbReference type="SAM" id="Coils"/>
    </source>
</evidence>
<dbReference type="Pfam" id="PF08463">
    <property type="entry name" value="EcoEI_R_C"/>
    <property type="match status" value="1"/>
</dbReference>
<dbReference type="SMART" id="SM00487">
    <property type="entry name" value="DEXDc"/>
    <property type="match status" value="1"/>
</dbReference>
<comment type="caution">
    <text evidence="3">The sequence shown here is derived from an EMBL/GenBank/DDBJ whole genome shotgun (WGS) entry which is preliminary data.</text>
</comment>
<dbReference type="SUPFAM" id="SSF52540">
    <property type="entry name" value="P-loop containing nucleoside triphosphate hydrolases"/>
    <property type="match status" value="2"/>
</dbReference>
<dbReference type="InterPro" id="IPR006935">
    <property type="entry name" value="Helicase/UvrB_N"/>
</dbReference>
<evidence type="ECO:0000313" key="3">
    <source>
        <dbReference type="EMBL" id="MFD2839236.1"/>
    </source>
</evidence>
<dbReference type="InterPro" id="IPR014001">
    <property type="entry name" value="Helicase_ATP-bd"/>
</dbReference>
<dbReference type="Pfam" id="PF00271">
    <property type="entry name" value="Helicase_C"/>
    <property type="match status" value="1"/>
</dbReference>
<dbReference type="Gene3D" id="3.40.50.300">
    <property type="entry name" value="P-loop containing nucleotide triphosphate hydrolases"/>
    <property type="match status" value="2"/>
</dbReference>
<dbReference type="GO" id="GO:0004386">
    <property type="term" value="F:helicase activity"/>
    <property type="evidence" value="ECO:0007669"/>
    <property type="project" value="UniProtKB-KW"/>
</dbReference>
<dbReference type="InterPro" id="IPR013670">
    <property type="entry name" value="EcoEI_R_C_dom"/>
</dbReference>
<sequence>MSNFEFVNTALPGLYQDCARAESYVHSDPRTSIIYARRSVEGLVNYIYQLENLPLPYRQDISALMNADPFRQLAGSLVVDKLNIIRRTGNKAVHDDSRISRSEALGVVSELFHVLVWATRHHTPSPEQAPSGKKFDANLAQEAAALSPAQRNQLVANFEAQQNKLEQQLREHTLRTQEQEAEIAQLRAQIKQAATKLANLPEHDYNEAETRKWIIDLQLRESGWNVDAAQVREYPVDNMPNYAGVGKIDYVLWGADKRPLAVIEAKRLAKSAAAAQQQASLYAQALGQKYGREPVIYYANGSETYLWDKASGYPPRRVQGYATRDQLELMVARRTARKPLHTIDINPDIAGRYYQTRAIEAVSDALAGQRRKALLVMATGSGKTRTVIALVERLLKAGWVKNVLFLADRTALVTQAVSAFKDQLPSEPTVNLSGDASGTGRIYAATYQTMMNRINEFTPTGERRFGPNYFDLVIIDEAHRSVYAKFGAIFDWFDSYLVGLTATPKDEVDHNTYNLFELESGNPTDEYSLDQAVDDKYLVPSLGMAVTTKFLSNGIKYDDLTPEERDEWDTIDWGTEEAPDEITSEELNRFLFNKDTIDLVLAQLMSEGYKVAGGERLGKTIIFAKNQLHAEFIQERFNVQYPHYAGKFARVITYQSSYAHTLIDDFKAEDKNPHIAISVDMLDTGIDVPEVVNLVFFKQVRSKVKFWQMIGRGTRLRPDLYGPGLDKTDFKVFDYCGNLEYFSQTLPGATGTVPKSLTQKIVEFRIDLAFALGAGQLNVEMKDPEIRELRNGILDDLHSFVEGIAPENFLVRPKLPIFDRFKARTAWSALVGGAGAENGSNIGEESIDPQEAAEQAKELSGLPSAVQLGDSDAKRFDLLILRRQHAQLTGDNVQAEKIRITVQDLAANLLTKTNIPAVAEQAELLEQVVSDDWWVSVTLPMLELVRKRMRGLLRLVEPARRKIVYTDFEDAIGGGVSVRLPGISMNVNKVRFRAKVLAFLNEHEAHPAILKLRYNEPLTTSDLHGLELVLADAGGVSVDTIAELAQQNGGLALFVRSIVGLERSAIAKQFAQFLDRTHFNANQIRFVEHVIDELSANGVMEPKRLWEEPFTDPAMSGPEELFPDGEYTQIIEYLRQTRGTLETGS</sequence>
<accession>A0ABW5XA93</accession>
<evidence type="ECO:0000259" key="2">
    <source>
        <dbReference type="PROSITE" id="PS51192"/>
    </source>
</evidence>
<feature type="coiled-coil region" evidence="1">
    <location>
        <begin position="151"/>
        <end position="196"/>
    </location>
</feature>
<keyword evidence="4" id="KW-1185">Reference proteome</keyword>
<feature type="domain" description="Helicase ATP-binding" evidence="2">
    <location>
        <begin position="364"/>
        <end position="522"/>
    </location>
</feature>
<dbReference type="Gene3D" id="3.90.1570.30">
    <property type="match status" value="1"/>
</dbReference>
<keyword evidence="3" id="KW-0378">Hydrolase</keyword>